<dbReference type="PANTHER" id="PTHR43633:SF1">
    <property type="entry name" value="ALCOHOL DEHYDROGENASE YQHD"/>
    <property type="match status" value="1"/>
</dbReference>
<sequence length="49" mass="5499">MLNFEFKNPTKILFGKGQIANLAKEIPQNAKILMLYGGGSIKKNGIYER</sequence>
<dbReference type="Proteomes" id="UP000014174">
    <property type="component" value="Unassembled WGS sequence"/>
</dbReference>
<accession>R9GW10</accession>
<keyword evidence="2" id="KW-1185">Reference proteome</keyword>
<protein>
    <submittedName>
        <fullName evidence="1">NADH-dependent butanol dehydrogenase A</fullName>
        <ecNumber evidence="1">1.1.1.-</ecNumber>
    </submittedName>
</protein>
<dbReference type="InterPro" id="IPR044731">
    <property type="entry name" value="BDH-like"/>
</dbReference>
<evidence type="ECO:0000313" key="2">
    <source>
        <dbReference type="Proteomes" id="UP000014174"/>
    </source>
</evidence>
<proteinExistence type="predicted"/>
<dbReference type="GO" id="GO:1990362">
    <property type="term" value="F:butanol dehydrogenase (NAD+) activity"/>
    <property type="evidence" value="ECO:0007669"/>
    <property type="project" value="InterPro"/>
</dbReference>
<dbReference type="SUPFAM" id="SSF56796">
    <property type="entry name" value="Dehydroquinate synthase-like"/>
    <property type="match status" value="1"/>
</dbReference>
<dbReference type="Gene3D" id="3.40.50.1970">
    <property type="match status" value="1"/>
</dbReference>
<name>R9GW10_9SPHI</name>
<dbReference type="GO" id="GO:1990002">
    <property type="term" value="F:methylglyoxal reductase (NADPH) (acetol producing) activity"/>
    <property type="evidence" value="ECO:0007669"/>
    <property type="project" value="TreeGrafter"/>
</dbReference>
<dbReference type="AlphaFoldDB" id="R9GW10"/>
<gene>
    <name evidence="1" type="ORF">ADIARSV_0891</name>
</gene>
<dbReference type="GO" id="GO:0008106">
    <property type="term" value="F:alcohol dehydrogenase (NADP+) activity"/>
    <property type="evidence" value="ECO:0007669"/>
    <property type="project" value="TreeGrafter"/>
</dbReference>
<comment type="caution">
    <text evidence="1">The sequence shown here is derived from an EMBL/GenBank/DDBJ whole genome shotgun (WGS) entry which is preliminary data.</text>
</comment>
<dbReference type="PANTHER" id="PTHR43633">
    <property type="entry name" value="ALCOHOL DEHYDROGENASE YQHD"/>
    <property type="match status" value="1"/>
</dbReference>
<organism evidence="1 2">
    <name type="scientific">Arcticibacter svalbardensis MN12-7</name>
    <dbReference type="NCBI Taxonomy" id="1150600"/>
    <lineage>
        <taxon>Bacteria</taxon>
        <taxon>Pseudomonadati</taxon>
        <taxon>Bacteroidota</taxon>
        <taxon>Sphingobacteriia</taxon>
        <taxon>Sphingobacteriales</taxon>
        <taxon>Sphingobacteriaceae</taxon>
        <taxon>Arcticibacter</taxon>
    </lineage>
</organism>
<dbReference type="STRING" id="1150600.ADIARSV_0891"/>
<dbReference type="eggNOG" id="COG1979">
    <property type="taxonomic scope" value="Bacteria"/>
</dbReference>
<reference evidence="1 2" key="1">
    <citation type="journal article" date="2013" name="Genome Announc.">
        <title>Draft Genome Sequence of Arcticibacter svalbardensis Strain MN12-7T, a Member of the Family Sphingobacteriaceae Isolated from an Arctic Soil Sample.</title>
        <authorList>
            <person name="Shivaji S."/>
            <person name="Ara S."/>
            <person name="Prasad S."/>
            <person name="Manasa B.P."/>
            <person name="Begum Z."/>
            <person name="Singh A."/>
            <person name="Kumar Pinnaka A."/>
        </authorList>
    </citation>
    <scope>NUCLEOTIDE SEQUENCE [LARGE SCALE GENOMIC DNA]</scope>
    <source>
        <strain evidence="1 2">MN12-7</strain>
    </source>
</reference>
<dbReference type="PATRIC" id="fig|1150600.3.peg.874"/>
<evidence type="ECO:0000313" key="1">
    <source>
        <dbReference type="EMBL" id="EOR95941.1"/>
    </source>
</evidence>
<dbReference type="GO" id="GO:0005829">
    <property type="term" value="C:cytosol"/>
    <property type="evidence" value="ECO:0007669"/>
    <property type="project" value="TreeGrafter"/>
</dbReference>
<keyword evidence="1" id="KW-0560">Oxidoreductase</keyword>
<dbReference type="EMBL" id="AQPN01000036">
    <property type="protein sequence ID" value="EOR95941.1"/>
    <property type="molecule type" value="Genomic_DNA"/>
</dbReference>
<dbReference type="EC" id="1.1.1.-" evidence="1"/>